<gene>
    <name evidence="8" type="ORF">CROQUDRAFT_671014</name>
</gene>
<evidence type="ECO:0000256" key="4">
    <source>
        <dbReference type="ARBA" id="ARBA00023136"/>
    </source>
</evidence>
<keyword evidence="4 6" id="KW-0472">Membrane</keyword>
<keyword evidence="2 6" id="KW-0812">Transmembrane</keyword>
<dbReference type="EMBL" id="MU167257">
    <property type="protein sequence ID" value="KAG0146718.1"/>
    <property type="molecule type" value="Genomic_DNA"/>
</dbReference>
<keyword evidence="7" id="KW-0732">Signal</keyword>
<feature type="chain" id="PRO_5040476812" description="DUF300-domain-containing protein" evidence="7">
    <location>
        <begin position="21"/>
        <end position="443"/>
    </location>
</feature>
<dbReference type="SMART" id="SM01417">
    <property type="entry name" value="Solute_trans_a"/>
    <property type="match status" value="1"/>
</dbReference>
<comment type="caution">
    <text evidence="8">The sequence shown here is derived from an EMBL/GenBank/DDBJ whole genome shotgun (WGS) entry which is preliminary data.</text>
</comment>
<dbReference type="GO" id="GO:0016020">
    <property type="term" value="C:membrane"/>
    <property type="evidence" value="ECO:0007669"/>
    <property type="project" value="UniProtKB-SubCell"/>
</dbReference>
<comment type="subcellular location">
    <subcellularLocation>
        <location evidence="1">Membrane</location>
        <topology evidence="1">Multi-pass membrane protein</topology>
    </subcellularLocation>
</comment>
<proteinExistence type="predicted"/>
<keyword evidence="3 6" id="KW-1133">Transmembrane helix</keyword>
<dbReference type="OrthoDB" id="5348404at2759"/>
<feature type="transmembrane region" description="Helical" evidence="6">
    <location>
        <begin position="93"/>
        <end position="114"/>
    </location>
</feature>
<organism evidence="8 9">
    <name type="scientific">Cronartium quercuum f. sp. fusiforme G11</name>
    <dbReference type="NCBI Taxonomy" id="708437"/>
    <lineage>
        <taxon>Eukaryota</taxon>
        <taxon>Fungi</taxon>
        <taxon>Dikarya</taxon>
        <taxon>Basidiomycota</taxon>
        <taxon>Pucciniomycotina</taxon>
        <taxon>Pucciniomycetes</taxon>
        <taxon>Pucciniales</taxon>
        <taxon>Coleosporiaceae</taxon>
        <taxon>Cronartium</taxon>
    </lineage>
</organism>
<feature type="transmembrane region" description="Helical" evidence="6">
    <location>
        <begin position="256"/>
        <end position="278"/>
    </location>
</feature>
<sequence>MPSLLTPLSIILLSASLAIASYHEEIELGVCPEGHAVEDKEGFFHDKLQVHWDNHHIGWAIAGAAAIVATTFGSLNVYLHCTNYNKPLEQRQIVRILLMAPFYSIISFFAFRYYREYVYFGVMRDCGEAFVIASFLILCLLYVGRSPLEQGMVMAQKEKSKLMFPFCCWHYRPSKPYFIFAVKWSVMQYVVLRPLISISSVITQIFGVFCAVSYNYRFANVWLTTLTFISVSVALYGLMTLYHLAKEDLAGHRPMAKFLSIKIAVFLVFYQTFVFAVLEKLGYINGTHSWTASNIADGYNALCVTLEMMLVAIFQLYAFSHREYKIIIKGSGLGRTPFWSSFAHSQDYRDFLHDIYSSTKYFIDSWRGKSQIRSPSSVGKSRPFDFQAAFGMSGLRHIDHGSEEVQMPVQTHTSYSGDERNSEDSYEGYKTKNSGRFTQVDLK</sequence>
<name>A0A9P6NMF1_9BASI</name>
<dbReference type="InterPro" id="IPR005178">
    <property type="entry name" value="Ostalpha/TMEM184C"/>
</dbReference>
<feature type="region of interest" description="Disordered" evidence="5">
    <location>
        <begin position="409"/>
        <end position="443"/>
    </location>
</feature>
<evidence type="ECO:0000256" key="6">
    <source>
        <dbReference type="SAM" id="Phobius"/>
    </source>
</evidence>
<feature type="transmembrane region" description="Helical" evidence="6">
    <location>
        <begin position="222"/>
        <end position="244"/>
    </location>
</feature>
<dbReference type="Proteomes" id="UP000886653">
    <property type="component" value="Unassembled WGS sequence"/>
</dbReference>
<evidence type="ECO:0000256" key="7">
    <source>
        <dbReference type="SAM" id="SignalP"/>
    </source>
</evidence>
<dbReference type="AlphaFoldDB" id="A0A9P6NMF1"/>
<reference evidence="8" key="1">
    <citation type="submission" date="2013-11" db="EMBL/GenBank/DDBJ databases">
        <title>Genome sequence of the fusiform rust pathogen reveals effectors for host alternation and coevolution with pine.</title>
        <authorList>
            <consortium name="DOE Joint Genome Institute"/>
            <person name="Smith K."/>
            <person name="Pendleton A."/>
            <person name="Kubisiak T."/>
            <person name="Anderson C."/>
            <person name="Salamov A."/>
            <person name="Aerts A."/>
            <person name="Riley R."/>
            <person name="Clum A."/>
            <person name="Lindquist E."/>
            <person name="Ence D."/>
            <person name="Campbell M."/>
            <person name="Kronenberg Z."/>
            <person name="Feau N."/>
            <person name="Dhillon B."/>
            <person name="Hamelin R."/>
            <person name="Burleigh J."/>
            <person name="Smith J."/>
            <person name="Yandell M."/>
            <person name="Nelson C."/>
            <person name="Grigoriev I."/>
            <person name="Davis J."/>
        </authorList>
    </citation>
    <scope>NUCLEOTIDE SEQUENCE</scope>
    <source>
        <strain evidence="8">G11</strain>
    </source>
</reference>
<dbReference type="PANTHER" id="PTHR23423">
    <property type="entry name" value="ORGANIC SOLUTE TRANSPORTER-RELATED"/>
    <property type="match status" value="1"/>
</dbReference>
<feature type="transmembrane region" description="Helical" evidence="6">
    <location>
        <begin position="57"/>
        <end position="81"/>
    </location>
</feature>
<evidence type="ECO:0000313" key="8">
    <source>
        <dbReference type="EMBL" id="KAG0146718.1"/>
    </source>
</evidence>
<feature type="transmembrane region" description="Helical" evidence="6">
    <location>
        <begin position="298"/>
        <end position="319"/>
    </location>
</feature>
<evidence type="ECO:0000256" key="1">
    <source>
        <dbReference type="ARBA" id="ARBA00004141"/>
    </source>
</evidence>
<evidence type="ECO:0008006" key="10">
    <source>
        <dbReference type="Google" id="ProtNLM"/>
    </source>
</evidence>
<accession>A0A9P6NMF1</accession>
<keyword evidence="9" id="KW-1185">Reference proteome</keyword>
<evidence type="ECO:0000256" key="2">
    <source>
        <dbReference type="ARBA" id="ARBA00022692"/>
    </source>
</evidence>
<feature type="signal peptide" evidence="7">
    <location>
        <begin position="1"/>
        <end position="20"/>
    </location>
</feature>
<feature type="compositionally biased region" description="Basic and acidic residues" evidence="5">
    <location>
        <begin position="417"/>
        <end position="430"/>
    </location>
</feature>
<evidence type="ECO:0000256" key="5">
    <source>
        <dbReference type="SAM" id="MobiDB-lite"/>
    </source>
</evidence>
<feature type="transmembrane region" description="Helical" evidence="6">
    <location>
        <begin position="195"/>
        <end position="216"/>
    </location>
</feature>
<evidence type="ECO:0000256" key="3">
    <source>
        <dbReference type="ARBA" id="ARBA00022989"/>
    </source>
</evidence>
<dbReference type="Pfam" id="PF03619">
    <property type="entry name" value="Solute_trans_a"/>
    <property type="match status" value="1"/>
</dbReference>
<evidence type="ECO:0000313" key="9">
    <source>
        <dbReference type="Proteomes" id="UP000886653"/>
    </source>
</evidence>
<feature type="transmembrane region" description="Helical" evidence="6">
    <location>
        <begin position="126"/>
        <end position="144"/>
    </location>
</feature>
<protein>
    <recommendedName>
        <fullName evidence="10">DUF300-domain-containing protein</fullName>
    </recommendedName>
</protein>